<protein>
    <submittedName>
        <fullName evidence="2">Uncharacterized protein</fullName>
    </submittedName>
</protein>
<evidence type="ECO:0000313" key="3">
    <source>
        <dbReference type="Proteomes" id="UP000285326"/>
    </source>
</evidence>
<dbReference type="EMBL" id="MCBS01000445">
    <property type="protein sequence ID" value="RKF96062.1"/>
    <property type="molecule type" value="Genomic_DNA"/>
</dbReference>
<feature type="region of interest" description="Disordered" evidence="1">
    <location>
        <begin position="81"/>
        <end position="110"/>
    </location>
</feature>
<feature type="non-terminal residue" evidence="2">
    <location>
        <position position="110"/>
    </location>
</feature>
<evidence type="ECO:0000313" key="2">
    <source>
        <dbReference type="EMBL" id="RKF96062.1"/>
    </source>
</evidence>
<gene>
    <name evidence="2" type="ORF">GcM1_004001</name>
</gene>
<dbReference type="Proteomes" id="UP000285326">
    <property type="component" value="Unassembled WGS sequence"/>
</dbReference>
<name>A0A420JCR7_9PEZI</name>
<feature type="region of interest" description="Disordered" evidence="1">
    <location>
        <begin position="30"/>
        <end position="51"/>
    </location>
</feature>
<feature type="compositionally biased region" description="Polar residues" evidence="1">
    <location>
        <begin position="98"/>
        <end position="110"/>
    </location>
</feature>
<evidence type="ECO:0000256" key="1">
    <source>
        <dbReference type="SAM" id="MobiDB-lite"/>
    </source>
</evidence>
<dbReference type="AlphaFoldDB" id="A0A420JCR7"/>
<sequence>MSFLVPECDDSSLSSISSFQSFRQQFPSDLLSPQLMTETDRPTPEINMANTTLQDPFDNLSAEDKQELLVVLQKRKNLRTQSVPDDVPNLPTLKVNPSIHSTRSSLPKWN</sequence>
<comment type="caution">
    <text evidence="2">The sequence shown here is derived from an EMBL/GenBank/DDBJ whole genome shotgun (WGS) entry which is preliminary data.</text>
</comment>
<accession>A0A420JCR7</accession>
<proteinExistence type="predicted"/>
<organism evidence="2 3">
    <name type="scientific">Golovinomyces cichoracearum</name>
    <dbReference type="NCBI Taxonomy" id="62708"/>
    <lineage>
        <taxon>Eukaryota</taxon>
        <taxon>Fungi</taxon>
        <taxon>Dikarya</taxon>
        <taxon>Ascomycota</taxon>
        <taxon>Pezizomycotina</taxon>
        <taxon>Leotiomycetes</taxon>
        <taxon>Erysiphales</taxon>
        <taxon>Erysiphaceae</taxon>
        <taxon>Golovinomyces</taxon>
    </lineage>
</organism>
<reference evidence="2 3" key="1">
    <citation type="journal article" date="2018" name="BMC Genomics">
        <title>Comparative genome analyses reveal sequence features reflecting distinct modes of host-adaptation between dicot and monocot powdery mildew.</title>
        <authorList>
            <person name="Wu Y."/>
            <person name="Ma X."/>
            <person name="Pan Z."/>
            <person name="Kale S.D."/>
            <person name="Song Y."/>
            <person name="King H."/>
            <person name="Zhang Q."/>
            <person name="Presley C."/>
            <person name="Deng X."/>
            <person name="Wei C.I."/>
            <person name="Xiao S."/>
        </authorList>
    </citation>
    <scope>NUCLEOTIDE SEQUENCE [LARGE SCALE GENOMIC DNA]</scope>
    <source>
        <strain evidence="2">UMSG1</strain>
    </source>
</reference>